<dbReference type="InterPro" id="IPR013321">
    <property type="entry name" value="Arc_rbn_hlx_hlx"/>
</dbReference>
<evidence type="ECO:0000259" key="10">
    <source>
        <dbReference type="Pfam" id="PF01402"/>
    </source>
</evidence>
<evidence type="ECO:0000256" key="4">
    <source>
        <dbReference type="ARBA" id="ARBA00022596"/>
    </source>
</evidence>
<evidence type="ECO:0000256" key="3">
    <source>
        <dbReference type="ARBA" id="ARBA00008478"/>
    </source>
</evidence>
<evidence type="ECO:0000256" key="5">
    <source>
        <dbReference type="ARBA" id="ARBA00022723"/>
    </source>
</evidence>
<dbReference type="eggNOG" id="arCOG01008">
    <property type="taxonomic scope" value="Archaea"/>
</dbReference>
<feature type="domain" description="Transcription factor NikR nickel binding C-terminal" evidence="11">
    <location>
        <begin position="57"/>
        <end position="133"/>
    </location>
</feature>
<dbReference type="PATRIC" id="fig|304371.9.peg.1105"/>
<keyword evidence="4" id="KW-0533">Nickel</keyword>
<dbReference type="InterPro" id="IPR027271">
    <property type="entry name" value="Acetolactate_synth/TF_NikR_C"/>
</dbReference>
<accession>D1YXH4</accession>
<evidence type="ECO:0000256" key="6">
    <source>
        <dbReference type="ARBA" id="ARBA00023015"/>
    </source>
</evidence>
<gene>
    <name evidence="12" type="ordered locus">MCP_1074</name>
</gene>
<dbReference type="InterPro" id="IPR010985">
    <property type="entry name" value="Ribbon_hlx_hlx"/>
</dbReference>
<keyword evidence="6 9" id="KW-0805">Transcription regulation</keyword>
<evidence type="ECO:0000256" key="1">
    <source>
        <dbReference type="ARBA" id="ARBA00001967"/>
    </source>
</evidence>
<dbReference type="CDD" id="cd22231">
    <property type="entry name" value="RHH_NikR_HicB-like"/>
    <property type="match status" value="1"/>
</dbReference>
<dbReference type="Pfam" id="PF01402">
    <property type="entry name" value="RHH_1"/>
    <property type="match status" value="1"/>
</dbReference>
<evidence type="ECO:0000256" key="7">
    <source>
        <dbReference type="ARBA" id="ARBA00023125"/>
    </source>
</evidence>
<dbReference type="InterPro" id="IPR050192">
    <property type="entry name" value="CopG/NikR_regulator"/>
</dbReference>
<dbReference type="Gene3D" id="1.10.1220.10">
    <property type="entry name" value="Met repressor-like"/>
    <property type="match status" value="1"/>
</dbReference>
<keyword evidence="7 9" id="KW-0238">DNA-binding</keyword>
<dbReference type="PANTHER" id="PTHR34719:SF2">
    <property type="entry name" value="NICKEL-RESPONSIVE REGULATOR"/>
    <property type="match status" value="1"/>
</dbReference>
<dbReference type="FunCoup" id="D1YXH4">
    <property type="interactions" value="1"/>
</dbReference>
<dbReference type="InterPro" id="IPR022988">
    <property type="entry name" value="Ni_resp_reg_NikR"/>
</dbReference>
<proteinExistence type="inferred from homology"/>
<dbReference type="PANTHER" id="PTHR34719">
    <property type="entry name" value="NICKEL-RESPONSIVE REGULATOR"/>
    <property type="match status" value="1"/>
</dbReference>
<keyword evidence="5" id="KW-0479">Metal-binding</keyword>
<feature type="domain" description="Ribbon-helix-helix protein CopG" evidence="10">
    <location>
        <begin position="6"/>
        <end position="44"/>
    </location>
</feature>
<keyword evidence="13" id="KW-1185">Reference proteome</keyword>
<dbReference type="GO" id="GO:0016151">
    <property type="term" value="F:nickel cation binding"/>
    <property type="evidence" value="ECO:0007669"/>
    <property type="project" value="UniProtKB-UniRule"/>
</dbReference>
<dbReference type="NCBIfam" id="NF002169">
    <property type="entry name" value="PRK01002.1"/>
    <property type="match status" value="1"/>
</dbReference>
<dbReference type="NCBIfam" id="NF003381">
    <property type="entry name" value="PRK04460.1"/>
    <property type="match status" value="1"/>
</dbReference>
<dbReference type="GO" id="GO:0010045">
    <property type="term" value="P:response to nickel cation"/>
    <property type="evidence" value="ECO:0007669"/>
    <property type="project" value="InterPro"/>
</dbReference>
<dbReference type="SUPFAM" id="SSF47598">
    <property type="entry name" value="Ribbon-helix-helix"/>
    <property type="match status" value="1"/>
</dbReference>
<comment type="cofactor">
    <cofactor evidence="1">
        <name>Ni(2+)</name>
        <dbReference type="ChEBI" id="CHEBI:49786"/>
    </cofactor>
</comment>
<dbReference type="AlphaFoldDB" id="D1YXH4"/>
<evidence type="ECO:0000313" key="13">
    <source>
        <dbReference type="Proteomes" id="UP000001882"/>
    </source>
</evidence>
<evidence type="ECO:0000313" key="12">
    <source>
        <dbReference type="EMBL" id="BAI61146.1"/>
    </source>
</evidence>
<reference evidence="12 13" key="2">
    <citation type="journal article" date="2008" name="Int. J. Syst. Evol. Microbiol.">
        <title>Methanocella paludicola gen. nov., sp. nov., a methane-producing archaeon, the first isolate of the lineage 'Rice Cluster I', and proposal of the new archaeal order Methanocellales ord. nov.</title>
        <authorList>
            <person name="Sakai S."/>
            <person name="Imachi H."/>
            <person name="Hanada S."/>
            <person name="Ohashi A."/>
            <person name="Harada H."/>
            <person name="Kamagata Y."/>
        </authorList>
    </citation>
    <scope>NUCLEOTIDE SEQUENCE [LARGE SCALE GENOMIC DNA]</scope>
    <source>
        <strain evidence="13">DSM 17711 / JCM 13418 / NBRC 101707 / SANAE</strain>
    </source>
</reference>
<evidence type="ECO:0000259" key="11">
    <source>
        <dbReference type="Pfam" id="PF08753"/>
    </source>
</evidence>
<comment type="function">
    <text evidence="2 9">Transcriptional regulator.</text>
</comment>
<reference evidence="13" key="3">
    <citation type="journal article" date="2011" name="PLoS ONE">
        <title>Genome sequence of a mesophilic hydrogenotrophic methanogen Methanocella paludicola, the first cultivated representative of the order Methanocellales.</title>
        <authorList>
            <person name="Sakai S."/>
            <person name="Takaki Y."/>
            <person name="Shimamura S."/>
            <person name="Sekine M."/>
            <person name="Tajima T."/>
            <person name="Kosugi H."/>
            <person name="Ichikawa N."/>
            <person name="Tasumi E."/>
            <person name="Hiraki A.T."/>
            <person name="Shimizu A."/>
            <person name="Kato Y."/>
            <person name="Nishiko R."/>
            <person name="Mori K."/>
            <person name="Fujita N."/>
            <person name="Imachi H."/>
            <person name="Takai K."/>
        </authorList>
    </citation>
    <scope>NUCLEOTIDE SEQUENCE [LARGE SCALE GENOMIC DNA]</scope>
    <source>
        <strain evidence="13">DSM 17711 / JCM 13418 / NBRC 101707 / SANAE</strain>
    </source>
</reference>
<reference evidence="12 13" key="1">
    <citation type="journal article" date="2007" name="Appl. Environ. Microbiol.">
        <title>Isolation of key methanogens for global methane emission from rice paddy fields: a novel isolate affiliated with the clone cluster rice cluster I.</title>
        <authorList>
            <person name="Sakai S."/>
            <person name="Imachi H."/>
            <person name="Sekiguchi Y."/>
            <person name="Ohashi A."/>
            <person name="Harada H."/>
            <person name="Kamagata Y."/>
        </authorList>
    </citation>
    <scope>NUCLEOTIDE SEQUENCE [LARGE SCALE GENOMIC DNA]</scope>
    <source>
        <strain evidence="13">DSM 17711 / JCM 13418 / NBRC 101707 / SANAE</strain>
    </source>
</reference>
<dbReference type="Proteomes" id="UP000001882">
    <property type="component" value="Chromosome"/>
</dbReference>
<comment type="similarity">
    <text evidence="3 9">Belongs to the transcriptional regulatory CopG/NikR family.</text>
</comment>
<dbReference type="Gene3D" id="3.30.70.1150">
    <property type="entry name" value="ACT-like. Chain A, domain 2"/>
    <property type="match status" value="1"/>
</dbReference>
<dbReference type="SUPFAM" id="SSF55021">
    <property type="entry name" value="ACT-like"/>
    <property type="match status" value="1"/>
</dbReference>
<dbReference type="NCBIfam" id="NF002815">
    <property type="entry name" value="PRK02967.1"/>
    <property type="match status" value="1"/>
</dbReference>
<sequence>MQDLARIGISVPGRLMGRFDEVIAQRGYSSRSEGIRDAIRDYIQYEKWMSKVRGDRIGIISILYNQDKRKLVSSLMQVRHDNSGLILTTIHKYLDKDNCMDVIIVRGEGGSIRAFTEKLMANKCVKHVKLTTILPEAEI</sequence>
<dbReference type="InterPro" id="IPR014864">
    <property type="entry name" value="TF_NikR_Ni-bd_C"/>
</dbReference>
<dbReference type="RefSeq" id="WP_012899825.1">
    <property type="nucleotide sequence ID" value="NC_013665.1"/>
</dbReference>
<dbReference type="InParanoid" id="D1YXH4"/>
<evidence type="ECO:0000256" key="8">
    <source>
        <dbReference type="ARBA" id="ARBA00023163"/>
    </source>
</evidence>
<dbReference type="InterPro" id="IPR045865">
    <property type="entry name" value="ACT-like_dom_sf"/>
</dbReference>
<dbReference type="GO" id="GO:0003677">
    <property type="term" value="F:DNA binding"/>
    <property type="evidence" value="ECO:0007669"/>
    <property type="project" value="UniProtKB-KW"/>
</dbReference>
<dbReference type="GeneID" id="8681086"/>
<protein>
    <recommendedName>
        <fullName evidence="9">Putative nickel-responsive regulator</fullName>
    </recommendedName>
</protein>
<evidence type="ECO:0000256" key="2">
    <source>
        <dbReference type="ARBA" id="ARBA00002339"/>
    </source>
</evidence>
<dbReference type="OrthoDB" id="25654at2157"/>
<comment type="caution">
    <text evidence="9">Lacks conserved residue(s) required for the propagation of feature annotation.</text>
</comment>
<dbReference type="KEGG" id="mpd:MCP_1074"/>
<dbReference type="HAMAP" id="MF_00476">
    <property type="entry name" value="NikR"/>
    <property type="match status" value="1"/>
</dbReference>
<dbReference type="GO" id="GO:0003700">
    <property type="term" value="F:DNA-binding transcription factor activity"/>
    <property type="evidence" value="ECO:0007669"/>
    <property type="project" value="UniProtKB-UniRule"/>
</dbReference>
<dbReference type="EMBL" id="AP011532">
    <property type="protein sequence ID" value="BAI61146.1"/>
    <property type="molecule type" value="Genomic_DNA"/>
</dbReference>
<dbReference type="Pfam" id="PF08753">
    <property type="entry name" value="NikR_C"/>
    <property type="match status" value="1"/>
</dbReference>
<dbReference type="InterPro" id="IPR002145">
    <property type="entry name" value="CopG"/>
</dbReference>
<organism evidence="12 13">
    <name type="scientific">Methanocella paludicola (strain DSM 17711 / JCM 13418 / NBRC 101707 / SANAE)</name>
    <dbReference type="NCBI Taxonomy" id="304371"/>
    <lineage>
        <taxon>Archaea</taxon>
        <taxon>Methanobacteriati</taxon>
        <taxon>Methanobacteriota</taxon>
        <taxon>Stenosarchaea group</taxon>
        <taxon>Methanomicrobia</taxon>
        <taxon>Methanocellales</taxon>
        <taxon>Methanocellaceae</taxon>
        <taxon>Methanocella</taxon>
    </lineage>
</organism>
<name>D1YXH4_METPS</name>
<keyword evidence="8 9" id="KW-0804">Transcription</keyword>
<evidence type="ECO:0000256" key="9">
    <source>
        <dbReference type="HAMAP-Rule" id="MF_00476"/>
    </source>
</evidence>